<dbReference type="PROSITE" id="PS51177">
    <property type="entry name" value="LUMAZINE_BIND"/>
    <property type="match status" value="2"/>
</dbReference>
<dbReference type="Pfam" id="PF00677">
    <property type="entry name" value="Lum_binding"/>
    <property type="match status" value="2"/>
</dbReference>
<keyword evidence="4" id="KW-0732">Signal</keyword>
<organism evidence="6 7">
    <name type="scientific">Pseudozyma flocculosa PF-1</name>
    <dbReference type="NCBI Taxonomy" id="1277687"/>
    <lineage>
        <taxon>Eukaryota</taxon>
        <taxon>Fungi</taxon>
        <taxon>Dikarya</taxon>
        <taxon>Basidiomycota</taxon>
        <taxon>Ustilaginomycotina</taxon>
        <taxon>Ustilaginomycetes</taxon>
        <taxon>Ustilaginales</taxon>
        <taxon>Ustilaginaceae</taxon>
        <taxon>Pseudozyma</taxon>
    </lineage>
</organism>
<reference evidence="6 7" key="1">
    <citation type="journal article" date="2013" name="Plant Cell">
        <title>The transition from a phytopathogenic smut ancestor to an anamorphic biocontrol agent deciphered by comparative whole-genome analysis.</title>
        <authorList>
            <person name="Lefebvre F."/>
            <person name="Joly D.L."/>
            <person name="Labbe C."/>
            <person name="Teichmann B."/>
            <person name="Linning R."/>
            <person name="Belzile F."/>
            <person name="Bakkeren G."/>
            <person name="Belanger R.R."/>
        </authorList>
    </citation>
    <scope>NUCLEOTIDE SEQUENCE [LARGE SCALE GENOMIC DNA]</scope>
    <source>
        <strain evidence="6 7">PF-1</strain>
    </source>
</reference>
<feature type="domain" description="Lumazine-binding" evidence="5">
    <location>
        <begin position="1"/>
        <end position="107"/>
    </location>
</feature>
<feature type="repeat" description="Lumazine-binding" evidence="2">
    <location>
        <begin position="1"/>
        <end position="107"/>
    </location>
</feature>
<dbReference type="InterPro" id="IPR026017">
    <property type="entry name" value="Lumazine-bd_dom"/>
</dbReference>
<dbReference type="EMBL" id="KE361633">
    <property type="protein sequence ID" value="EPQ28757.1"/>
    <property type="molecule type" value="Genomic_DNA"/>
</dbReference>
<dbReference type="InterPro" id="IPR001783">
    <property type="entry name" value="Lumazine-bd"/>
</dbReference>
<dbReference type="GO" id="GO:0004746">
    <property type="term" value="F:riboflavin synthase activity"/>
    <property type="evidence" value="ECO:0007669"/>
    <property type="project" value="TreeGrafter"/>
</dbReference>
<feature type="region of interest" description="Disordered" evidence="3">
    <location>
        <begin position="247"/>
        <end position="282"/>
    </location>
</feature>
<dbReference type="Proteomes" id="UP000053664">
    <property type="component" value="Unassembled WGS sequence"/>
</dbReference>
<feature type="repeat" description="Lumazine-binding" evidence="2">
    <location>
        <begin position="108"/>
        <end position="241"/>
    </location>
</feature>
<evidence type="ECO:0000256" key="4">
    <source>
        <dbReference type="SAM" id="SignalP"/>
    </source>
</evidence>
<gene>
    <name evidence="6" type="ORF">PFL1_03560</name>
</gene>
<dbReference type="PANTHER" id="PTHR21098">
    <property type="entry name" value="RIBOFLAVIN SYNTHASE ALPHA CHAIN"/>
    <property type="match status" value="1"/>
</dbReference>
<dbReference type="OrthoDB" id="10258924at2759"/>
<dbReference type="GeneID" id="19317669"/>
<dbReference type="CDD" id="cd00402">
    <property type="entry name" value="Riboflavin_synthase_like"/>
    <property type="match status" value="1"/>
</dbReference>
<feature type="domain" description="Lumazine-binding" evidence="5">
    <location>
        <begin position="108"/>
        <end position="241"/>
    </location>
</feature>
<accession>A0A061H776</accession>
<dbReference type="HOGENOM" id="CLU_034388_1_1_1"/>
<feature type="compositionally biased region" description="Low complexity" evidence="3">
    <location>
        <begin position="252"/>
        <end position="270"/>
    </location>
</feature>
<dbReference type="PANTHER" id="PTHR21098:SF0">
    <property type="entry name" value="RIBOFLAVIN SYNTHASE"/>
    <property type="match status" value="1"/>
</dbReference>
<feature type="signal peptide" evidence="4">
    <location>
        <begin position="1"/>
        <end position="17"/>
    </location>
</feature>
<dbReference type="NCBIfam" id="NF006767">
    <property type="entry name" value="PRK09289.1"/>
    <property type="match status" value="1"/>
</dbReference>
<dbReference type="RefSeq" id="XP_007879271.1">
    <property type="nucleotide sequence ID" value="XM_007881080.1"/>
</dbReference>
<name>A0A061H776_9BASI</name>
<dbReference type="InterPro" id="IPR017938">
    <property type="entry name" value="Riboflavin_synthase-like_b-brl"/>
</dbReference>
<sequence>MFTGIVELLAPILSIEALDTTQSGGGGFSITISECASILKDCHIGDSIAVNGTCLTVTEFDVEQHGGYFKIGVAPETLKKTNLGTLHKGDKVNCERAMDAHTRFGGHFVQGHVDTTAVIRSVVPTGNALTLTLRLKNEPDMLPAPSSLSPYLIPKGYVTLDGASLTLIEVSPPTGGLLPSNSTAGEFREDAASTEDKKDVVEFSVMLIKHTQEVIGLSRKKPGDTVNVELDMVGKYVYRAVMGSLERDSEEASPSSAGATSGASGSVDAGRQVVGEAAGPASTQALEGMVERIVRRVLTEQQSKQ</sequence>
<evidence type="ECO:0000313" key="7">
    <source>
        <dbReference type="Proteomes" id="UP000053664"/>
    </source>
</evidence>
<dbReference type="FunFam" id="2.40.30.20:FF:000006">
    <property type="entry name" value="Riboflavin synthase, alpha subunit"/>
    <property type="match status" value="1"/>
</dbReference>
<feature type="chain" id="PRO_5001599726" description="Lumazine-binding domain-containing protein" evidence="4">
    <location>
        <begin position="18"/>
        <end position="305"/>
    </location>
</feature>
<dbReference type="KEGG" id="pfp:PFL1_03560"/>
<evidence type="ECO:0000313" key="6">
    <source>
        <dbReference type="EMBL" id="EPQ28757.1"/>
    </source>
</evidence>
<evidence type="ECO:0000256" key="3">
    <source>
        <dbReference type="SAM" id="MobiDB-lite"/>
    </source>
</evidence>
<keyword evidence="1" id="KW-0677">Repeat</keyword>
<dbReference type="SUPFAM" id="SSF63380">
    <property type="entry name" value="Riboflavin synthase domain-like"/>
    <property type="match status" value="2"/>
</dbReference>
<protein>
    <recommendedName>
        <fullName evidence="5">Lumazine-binding domain-containing protein</fullName>
    </recommendedName>
</protein>
<proteinExistence type="predicted"/>
<dbReference type="GO" id="GO:0009231">
    <property type="term" value="P:riboflavin biosynthetic process"/>
    <property type="evidence" value="ECO:0007669"/>
    <property type="project" value="TreeGrafter"/>
</dbReference>
<evidence type="ECO:0000256" key="1">
    <source>
        <dbReference type="ARBA" id="ARBA00022737"/>
    </source>
</evidence>
<dbReference type="InterPro" id="IPR023366">
    <property type="entry name" value="ATP_synth_asu-like_sf"/>
</dbReference>
<dbReference type="AlphaFoldDB" id="A0A061H776"/>
<dbReference type="Gene3D" id="2.40.30.20">
    <property type="match status" value="2"/>
</dbReference>
<evidence type="ECO:0000256" key="2">
    <source>
        <dbReference type="PROSITE-ProRule" id="PRU00524"/>
    </source>
</evidence>
<evidence type="ECO:0000259" key="5">
    <source>
        <dbReference type="PROSITE" id="PS51177"/>
    </source>
</evidence>
<dbReference type="NCBIfam" id="TIGR00187">
    <property type="entry name" value="ribE"/>
    <property type="match status" value="1"/>
</dbReference>
<dbReference type="eggNOG" id="KOG3310">
    <property type="taxonomic scope" value="Eukaryota"/>
</dbReference>